<gene>
    <name evidence="15 17" type="ORF">CBG10863</name>
    <name evidence="15" type="ORF">CBG_10863</name>
</gene>
<evidence type="ECO:0000256" key="13">
    <source>
        <dbReference type="RuleBase" id="RU363089"/>
    </source>
</evidence>
<dbReference type="NCBIfam" id="TIGR00639">
    <property type="entry name" value="PurN"/>
    <property type="match status" value="1"/>
</dbReference>
<dbReference type="InterPro" id="IPR004607">
    <property type="entry name" value="GART"/>
</dbReference>
<dbReference type="Pfam" id="PF00551">
    <property type="entry name" value="Formyl_trans_N"/>
    <property type="match status" value="1"/>
</dbReference>
<evidence type="ECO:0000256" key="12">
    <source>
        <dbReference type="PROSITE-ProRule" id="PRU00409"/>
    </source>
</evidence>
<dbReference type="SUPFAM" id="SSF53328">
    <property type="entry name" value="Formyltransferase"/>
    <property type="match status" value="1"/>
</dbReference>
<dbReference type="SUPFAM" id="SSF56042">
    <property type="entry name" value="PurM C-terminal domain-like"/>
    <property type="match status" value="1"/>
</dbReference>
<dbReference type="FunFam" id="3.30.1490.20:FF:000061">
    <property type="entry name" value="Trifunctional purine biosynthetic protein adenosine-3"/>
    <property type="match status" value="1"/>
</dbReference>
<dbReference type="SMART" id="SM01210">
    <property type="entry name" value="GARS_C"/>
    <property type="match status" value="1"/>
</dbReference>
<dbReference type="GO" id="GO:0005829">
    <property type="term" value="C:cytosol"/>
    <property type="evidence" value="ECO:0000318"/>
    <property type="project" value="GO_Central"/>
</dbReference>
<dbReference type="FunCoup" id="A8XC59">
    <property type="interactions" value="2512"/>
</dbReference>
<evidence type="ECO:0000256" key="3">
    <source>
        <dbReference type="ARBA" id="ARBA00007423"/>
    </source>
</evidence>
<dbReference type="Gene3D" id="3.30.1490.20">
    <property type="entry name" value="ATP-grasp fold, A domain"/>
    <property type="match status" value="1"/>
</dbReference>
<dbReference type="InterPro" id="IPR020562">
    <property type="entry name" value="PRibGlycinamide_synth_N"/>
</dbReference>
<dbReference type="Pfam" id="PF00586">
    <property type="entry name" value="AIRS"/>
    <property type="match status" value="1"/>
</dbReference>
<dbReference type="SMART" id="SM01209">
    <property type="entry name" value="GARS_A"/>
    <property type="match status" value="1"/>
</dbReference>
<proteinExistence type="inferred from homology"/>
<dbReference type="Pfam" id="PF02844">
    <property type="entry name" value="GARS_N"/>
    <property type="match status" value="1"/>
</dbReference>
<dbReference type="InParanoid" id="A8XC59"/>
<comment type="similarity">
    <text evidence="3 13">In the N-terminal section; belongs to the GARS family.</text>
</comment>
<comment type="pathway">
    <text evidence="2 13">Purine metabolism; IMP biosynthesis via de novo pathway; N(1)-(5-phospho-D-ribosyl)glycinamide from 5-phospho-alpha-D-ribose 1-diphosphate: step 2/2.</text>
</comment>
<dbReference type="OMA" id="HVKAFAF"/>
<dbReference type="GO" id="GO:0004644">
    <property type="term" value="F:phosphoribosylglycinamide formyltransferase activity"/>
    <property type="evidence" value="ECO:0007669"/>
    <property type="project" value="UniProtKB-EC"/>
</dbReference>
<organism evidence="15 16">
    <name type="scientific">Caenorhabditis briggsae</name>
    <dbReference type="NCBI Taxonomy" id="6238"/>
    <lineage>
        <taxon>Eukaryota</taxon>
        <taxon>Metazoa</taxon>
        <taxon>Ecdysozoa</taxon>
        <taxon>Nematoda</taxon>
        <taxon>Chromadorea</taxon>
        <taxon>Rhabditida</taxon>
        <taxon>Rhabditina</taxon>
        <taxon>Rhabditomorpha</taxon>
        <taxon>Rhabditoidea</taxon>
        <taxon>Rhabditidae</taxon>
        <taxon>Peloderinae</taxon>
        <taxon>Caenorhabditis</taxon>
    </lineage>
</organism>
<evidence type="ECO:0000313" key="16">
    <source>
        <dbReference type="Proteomes" id="UP000008549"/>
    </source>
</evidence>
<dbReference type="NCBIfam" id="TIGR00878">
    <property type="entry name" value="purM"/>
    <property type="match status" value="1"/>
</dbReference>
<comment type="catalytic activity">
    <reaction evidence="13">
        <text>2-formamido-N(1)-(5-O-phospho-beta-D-ribosyl)acetamidine + ATP = 5-amino-1-(5-phospho-beta-D-ribosyl)imidazole + ADP + phosphate + H(+)</text>
        <dbReference type="Rhea" id="RHEA:23032"/>
        <dbReference type="ChEBI" id="CHEBI:15378"/>
        <dbReference type="ChEBI" id="CHEBI:30616"/>
        <dbReference type="ChEBI" id="CHEBI:43474"/>
        <dbReference type="ChEBI" id="CHEBI:137981"/>
        <dbReference type="ChEBI" id="CHEBI:147287"/>
        <dbReference type="ChEBI" id="CHEBI:456216"/>
        <dbReference type="EC" id="6.3.3.1"/>
    </reaction>
</comment>
<comment type="similarity">
    <text evidence="13">In the central section; belongs to the AIR synthase family.</text>
</comment>
<keyword evidence="7 12" id="KW-0547">Nucleotide-binding</keyword>
<evidence type="ECO:0000256" key="9">
    <source>
        <dbReference type="ARBA" id="ARBA00022840"/>
    </source>
</evidence>
<dbReference type="EC" id="6.3.3.1" evidence="13"/>
<dbReference type="InterPro" id="IPR000115">
    <property type="entry name" value="PRibGlycinamide_synth"/>
</dbReference>
<dbReference type="HAMAP" id="MF_00741">
    <property type="entry name" value="AIRS"/>
    <property type="match status" value="1"/>
</dbReference>
<evidence type="ECO:0000313" key="15">
    <source>
        <dbReference type="EMBL" id="CAP30157.2"/>
    </source>
</evidence>
<dbReference type="RefSeq" id="XP_045094386.1">
    <property type="nucleotide sequence ID" value="XM_045239867.1"/>
</dbReference>
<dbReference type="InterPro" id="IPR020561">
    <property type="entry name" value="PRibGlycinamid_synth_ATP-grasp"/>
</dbReference>
<dbReference type="Proteomes" id="UP000008549">
    <property type="component" value="Unassembled WGS sequence"/>
</dbReference>
<reference evidence="15 16" key="2">
    <citation type="journal article" date="2011" name="PLoS Genet.">
        <title>Caenorhabditis briggsae recombinant inbred line genotypes reveal inter-strain incompatibility and the evolution of recombination.</title>
        <authorList>
            <person name="Ross J.A."/>
            <person name="Koboldt D.C."/>
            <person name="Staisch J.E."/>
            <person name="Chamberlin H.M."/>
            <person name="Gupta B.P."/>
            <person name="Miller R.D."/>
            <person name="Baird S.E."/>
            <person name="Haag E.S."/>
        </authorList>
    </citation>
    <scope>NUCLEOTIDE SEQUENCE [LARGE SCALE GENOMIC DNA]</scope>
    <source>
        <strain evidence="15 16">AF16</strain>
    </source>
</reference>
<keyword evidence="11 13" id="KW-0511">Multifunctional enzyme</keyword>
<dbReference type="SUPFAM" id="SSF51246">
    <property type="entry name" value="Rudiment single hybrid motif"/>
    <property type="match status" value="1"/>
</dbReference>
<keyword evidence="10 13" id="KW-0464">Manganese</keyword>
<dbReference type="AlphaFoldDB" id="A8XC59"/>
<accession>A8XC59</accession>
<dbReference type="GO" id="GO:0004637">
    <property type="term" value="F:phosphoribosylamine-glycine ligase activity"/>
    <property type="evidence" value="ECO:0000318"/>
    <property type="project" value="GO_Central"/>
</dbReference>
<protein>
    <recommendedName>
        <fullName evidence="13">Trifunctional purine biosynthetic protein adenosine-3</fullName>
    </recommendedName>
    <domain>
        <recommendedName>
            <fullName evidence="13">Phosphoribosylamine--glycine ligase</fullName>
            <ecNumber evidence="13">6.3.4.13</ecNumber>
        </recommendedName>
        <alternativeName>
            <fullName evidence="13">Glycinamide ribonucleotide synthetase</fullName>
            <shortName evidence="13">GARS</shortName>
        </alternativeName>
        <alternativeName>
            <fullName evidence="13">Phosphoribosylglycinamide synthetase</fullName>
        </alternativeName>
    </domain>
    <domain>
        <recommendedName>
            <fullName evidence="13">Phosphoribosylformylglycinamidine cyclo-ligase</fullName>
            <ecNumber evidence="13">6.3.3.1</ecNumber>
        </recommendedName>
        <alternativeName>
            <fullName evidence="13">AIR synthase</fullName>
            <shortName evidence="13">AIRS</shortName>
        </alternativeName>
        <alternativeName>
            <fullName evidence="13">Phosphoribosyl-aminoimidazole synthetase</fullName>
        </alternativeName>
    </domain>
    <domain>
        <recommendedName>
            <fullName evidence="13">Phosphoribosylglycinamide formyltransferase</fullName>
            <ecNumber evidence="13">2.1.2.2</ecNumber>
        </recommendedName>
        <alternativeName>
            <fullName evidence="13">5'-phosphoribosylglycinamide transformylase</fullName>
        </alternativeName>
        <alternativeName>
            <fullName evidence="13">GAR transformylase</fullName>
            <shortName evidence="13">GART</shortName>
        </alternativeName>
    </domain>
</protein>
<dbReference type="InterPro" id="IPR036921">
    <property type="entry name" value="PurM-like_N_sf"/>
</dbReference>
<dbReference type="SUPFAM" id="SSF55326">
    <property type="entry name" value="PurM N-terminal domain-like"/>
    <property type="match status" value="1"/>
</dbReference>
<name>A8XC59_CAEBR</name>
<sequence>MNVLVIGSGGREHALAWKLEQSSLIKKVIVAPGNGASGRIGMRKFKKILIQCHLDLNPNNVKEVSDFCVGNHIHCVLIGPEEPLSNGLADHLIKTHPDLIVFGPTKDGAQLETSKSFSKQFMKEYGLPTADFVTVSADNVKSLDSVFERVPWKKSVVKADGLAAGKGVIIPKDNEEAKNAARSILEGEFGSAGHTVIIEERLEGYEVSALAFVDGISFKKMPLGKDHKRLLELDFGPNTGGMGVVAPVEIPSEVNCQIDEIFEKTLKGLANRKIKYCGVLYAGFMIVNKKPYLLEFNCRFGDPETQVLMRLLESDLFEIIRSCVQQTLSKCEIQWSTKSACGVVLASGNYPKSGDKGSPIRNVPPPNDTNVVFHAGTSVINNQIVTNGGRILCVTSIGKTSQDAREQANKVASEIEFSGKQFRKDIGKPLDTVAPSLSYGASGVNIDEGNQFVEDIKSLVKKTLLPGANQVSLKFSKNYSLACSQIGGFGAVLDLKTAGFKNDCQLVVGIDGVGTKIEVATHCKNFSGVGYDVVAMCVNDVICHCAKPIAFLDYFVCGKLDRSMATQVLASISDACVEAECSLIGKLLNYGKKDARFSIKLFAGGETAEMPGVYSTHQWDLAGCAIAARESTWPMLPLLTSIQEGDVIIGLPSSGLHSNGFSLARKVLTANGVEYSVKLPWDETKTFGDELLTGTKLYVKTVLPLLTDGLVKGCAHITGGGLTENAIRVLDENSKVQLVIDCAKWKPKEIFNWLASAGPVETKEMIRTFNCGIGMILIVAKGNLNTIKSRIDSEFFEIGHVEKSTDGEKIKFLNEGQLFDHYKYQTNRKRVKVAILISGTGTNMQKLIERSRAPDSNCEVVVVVSNKETAGGLKIASSYGIPAKCVPHTADRVTGETVMVQVLKDYGTELVCMGGYMRIISPYFIAQFPSRIINIHPSLLPSFKGSHALQDALDFGAKVVGCTAHFVDELVDHGDIIAQRPVMVEDGDTIETIRQKIQVQEHEMFPNAMMAVAKKILAE</sequence>
<dbReference type="Gene3D" id="3.40.50.20">
    <property type="match status" value="1"/>
</dbReference>
<dbReference type="KEGG" id="cbr:CBG_10863"/>
<dbReference type="UniPathway" id="UPA00074">
    <property type="reaction ID" value="UER00125"/>
</dbReference>
<dbReference type="InterPro" id="IPR002376">
    <property type="entry name" value="Formyl_transf_N"/>
</dbReference>
<reference evidence="15 16" key="1">
    <citation type="journal article" date="2003" name="PLoS Biol.">
        <title>The genome sequence of Caenorhabditis briggsae: a platform for comparative genomics.</title>
        <authorList>
            <person name="Stein L.D."/>
            <person name="Bao Z."/>
            <person name="Blasiar D."/>
            <person name="Blumenthal T."/>
            <person name="Brent M.R."/>
            <person name="Chen N."/>
            <person name="Chinwalla A."/>
            <person name="Clarke L."/>
            <person name="Clee C."/>
            <person name="Coghlan A."/>
            <person name="Coulson A."/>
            <person name="D'Eustachio P."/>
            <person name="Fitch D.H."/>
            <person name="Fulton L.A."/>
            <person name="Fulton R.E."/>
            <person name="Griffiths-Jones S."/>
            <person name="Harris T.W."/>
            <person name="Hillier L.W."/>
            <person name="Kamath R."/>
            <person name="Kuwabara P.E."/>
            <person name="Mardis E.R."/>
            <person name="Marra M.A."/>
            <person name="Miner T.L."/>
            <person name="Minx P."/>
            <person name="Mullikin J.C."/>
            <person name="Plumb R.W."/>
            <person name="Rogers J."/>
            <person name="Schein J.E."/>
            <person name="Sohrmann M."/>
            <person name="Spieth J."/>
            <person name="Stajich J.E."/>
            <person name="Wei C."/>
            <person name="Willey D."/>
            <person name="Wilson R.K."/>
            <person name="Durbin R."/>
            <person name="Waterston R.H."/>
        </authorList>
    </citation>
    <scope>NUCLEOTIDE SEQUENCE [LARGE SCALE GENOMIC DNA]</scope>
    <source>
        <strain evidence="15 16">AF16</strain>
    </source>
</reference>
<evidence type="ECO:0000313" key="17">
    <source>
        <dbReference type="WormBase" id="CBG10863"/>
    </source>
</evidence>
<dbReference type="InterPro" id="IPR016185">
    <property type="entry name" value="PreATP-grasp_dom_sf"/>
</dbReference>
<dbReference type="STRING" id="6238.A8XC59"/>
<keyword evidence="5" id="KW-0808">Transferase</keyword>
<dbReference type="GO" id="GO:0046872">
    <property type="term" value="F:metal ion binding"/>
    <property type="evidence" value="ECO:0007669"/>
    <property type="project" value="UniProtKB-KW"/>
</dbReference>
<dbReference type="PROSITE" id="PS50975">
    <property type="entry name" value="ATP_GRASP"/>
    <property type="match status" value="1"/>
</dbReference>
<keyword evidence="9 12" id="KW-0067">ATP-binding</keyword>
<dbReference type="GeneID" id="8586918"/>
<dbReference type="InterPro" id="IPR036477">
    <property type="entry name" value="Formyl_transf_N_sf"/>
</dbReference>
<dbReference type="Gene3D" id="3.90.600.10">
    <property type="entry name" value="Phosphoribosylglycinamide synthetase, C-terminal domain"/>
    <property type="match status" value="1"/>
</dbReference>
<dbReference type="Pfam" id="PF01071">
    <property type="entry name" value="GARS_A"/>
    <property type="match status" value="1"/>
</dbReference>
<dbReference type="InterPro" id="IPR036676">
    <property type="entry name" value="PurM-like_C_sf"/>
</dbReference>
<dbReference type="HAMAP" id="MF_01930">
    <property type="entry name" value="PurN"/>
    <property type="match status" value="1"/>
</dbReference>
<dbReference type="Pfam" id="PF02843">
    <property type="entry name" value="GARS_C"/>
    <property type="match status" value="1"/>
</dbReference>
<comment type="pathway">
    <text evidence="13">Purine metabolism; IMP biosynthesis via de novo pathway; N(2)-formyl-N(1)-(5-phospho-D-ribosyl)glycinamide from N(1)-(5-phospho-D-ribosyl)glycinamide (10-formyl THF route): step 1/1.</text>
</comment>
<evidence type="ECO:0000259" key="14">
    <source>
        <dbReference type="PROSITE" id="PS50975"/>
    </source>
</evidence>
<dbReference type="GO" id="GO:0006189">
    <property type="term" value="P:'de novo' IMP biosynthetic process"/>
    <property type="evidence" value="ECO:0007669"/>
    <property type="project" value="UniProtKB-UniRule"/>
</dbReference>
<dbReference type="PANTHER" id="PTHR10520:SF12">
    <property type="entry name" value="TRIFUNCTIONAL PURINE BIOSYNTHETIC PROTEIN ADENOSINE-3"/>
    <property type="match status" value="1"/>
</dbReference>
<dbReference type="InterPro" id="IPR020559">
    <property type="entry name" value="PRibGlycinamide_synth_CS"/>
</dbReference>
<dbReference type="GO" id="GO:0005524">
    <property type="term" value="F:ATP binding"/>
    <property type="evidence" value="ECO:0007669"/>
    <property type="project" value="UniProtKB-UniRule"/>
</dbReference>
<dbReference type="WormBase" id="CBG10863">
    <property type="protein sequence ID" value="CBP46378"/>
    <property type="gene ID" value="WBGene00032125"/>
</dbReference>
<dbReference type="Gene3D" id="3.40.50.170">
    <property type="entry name" value="Formyl transferase, N-terminal domain"/>
    <property type="match status" value="1"/>
</dbReference>
<keyword evidence="8 13" id="KW-0658">Purine biosynthesis</keyword>
<dbReference type="EMBL" id="HE601482">
    <property type="protein sequence ID" value="CAP30157.2"/>
    <property type="molecule type" value="Genomic_DNA"/>
</dbReference>
<dbReference type="HAMAP" id="MF_00138">
    <property type="entry name" value="GARS"/>
    <property type="match status" value="1"/>
</dbReference>
<dbReference type="EC" id="6.3.4.13" evidence="13"/>
<evidence type="ECO:0000256" key="10">
    <source>
        <dbReference type="ARBA" id="ARBA00023211"/>
    </source>
</evidence>
<dbReference type="InterPro" id="IPR013815">
    <property type="entry name" value="ATP_grasp_subdomain_1"/>
</dbReference>
<dbReference type="InterPro" id="IPR020560">
    <property type="entry name" value="PRibGlycinamide_synth_C-dom"/>
</dbReference>
<dbReference type="InterPro" id="IPR037123">
    <property type="entry name" value="PRibGlycinamide_synth_C_sf"/>
</dbReference>
<evidence type="ECO:0000256" key="7">
    <source>
        <dbReference type="ARBA" id="ARBA00022741"/>
    </source>
</evidence>
<dbReference type="FunFam" id="3.90.650.10:FF:000019">
    <property type="entry name" value="Trifunctional purine biosynthetic protein adenosine-3"/>
    <property type="match status" value="1"/>
</dbReference>
<evidence type="ECO:0000256" key="1">
    <source>
        <dbReference type="ARBA" id="ARBA00004686"/>
    </source>
</evidence>
<evidence type="ECO:0000256" key="11">
    <source>
        <dbReference type="ARBA" id="ARBA00023268"/>
    </source>
</evidence>
<dbReference type="GO" id="GO:0004641">
    <property type="term" value="F:phosphoribosylformylglycinamidine cyclo-ligase activity"/>
    <property type="evidence" value="ECO:0000318"/>
    <property type="project" value="GO_Central"/>
</dbReference>
<dbReference type="Gene3D" id="3.30.470.20">
    <property type="entry name" value="ATP-grasp fold, B domain"/>
    <property type="match status" value="1"/>
</dbReference>
<dbReference type="eggNOG" id="KOG0237">
    <property type="taxonomic scope" value="Eukaryota"/>
</dbReference>
<dbReference type="FunFam" id="3.90.600.10:FF:000002">
    <property type="entry name" value="Trifunctional purine biosynthetic protein adenosine-3"/>
    <property type="match status" value="1"/>
</dbReference>
<dbReference type="SUPFAM" id="SSF56059">
    <property type="entry name" value="Glutathione synthetase ATP-binding domain-like"/>
    <property type="match status" value="1"/>
</dbReference>
<dbReference type="eggNOG" id="KOG3076">
    <property type="taxonomic scope" value="Eukaryota"/>
</dbReference>
<dbReference type="Gene3D" id="3.90.650.10">
    <property type="entry name" value="PurM-like C-terminal domain"/>
    <property type="match status" value="1"/>
</dbReference>
<dbReference type="GO" id="GO:0046084">
    <property type="term" value="P:adenine biosynthetic process"/>
    <property type="evidence" value="ECO:0000318"/>
    <property type="project" value="GO_Central"/>
</dbReference>
<dbReference type="NCBIfam" id="TIGR00877">
    <property type="entry name" value="purD"/>
    <property type="match status" value="1"/>
</dbReference>
<dbReference type="Gene3D" id="3.30.1330.10">
    <property type="entry name" value="PurM-like, N-terminal domain"/>
    <property type="match status" value="1"/>
</dbReference>
<evidence type="ECO:0000256" key="2">
    <source>
        <dbReference type="ARBA" id="ARBA00005174"/>
    </source>
</evidence>
<dbReference type="Pfam" id="PF02769">
    <property type="entry name" value="AIRS_C"/>
    <property type="match status" value="1"/>
</dbReference>
<dbReference type="InterPro" id="IPR010918">
    <property type="entry name" value="PurM-like_C_dom"/>
</dbReference>
<dbReference type="InterPro" id="IPR016188">
    <property type="entry name" value="PurM-like_N"/>
</dbReference>
<dbReference type="InterPro" id="IPR004733">
    <property type="entry name" value="PurM_cligase"/>
</dbReference>
<evidence type="ECO:0000256" key="6">
    <source>
        <dbReference type="ARBA" id="ARBA00022723"/>
    </source>
</evidence>
<evidence type="ECO:0000256" key="8">
    <source>
        <dbReference type="ARBA" id="ARBA00022755"/>
    </source>
</evidence>
<comment type="catalytic activity">
    <reaction evidence="13">
        <text>5-phospho-beta-D-ribosylamine + glycine + ATP = N(1)-(5-phospho-beta-D-ribosyl)glycinamide + ADP + phosphate + H(+)</text>
        <dbReference type="Rhea" id="RHEA:17453"/>
        <dbReference type="ChEBI" id="CHEBI:15378"/>
        <dbReference type="ChEBI" id="CHEBI:30616"/>
        <dbReference type="ChEBI" id="CHEBI:43474"/>
        <dbReference type="ChEBI" id="CHEBI:57305"/>
        <dbReference type="ChEBI" id="CHEBI:58681"/>
        <dbReference type="ChEBI" id="CHEBI:143788"/>
        <dbReference type="ChEBI" id="CHEBI:456216"/>
        <dbReference type="EC" id="6.3.4.13"/>
    </reaction>
</comment>
<evidence type="ECO:0000256" key="5">
    <source>
        <dbReference type="ARBA" id="ARBA00022679"/>
    </source>
</evidence>
<dbReference type="GO" id="GO:0006164">
    <property type="term" value="P:purine nucleotide biosynthetic process"/>
    <property type="evidence" value="ECO:0000318"/>
    <property type="project" value="GO_Central"/>
</dbReference>
<dbReference type="FunFam" id="3.40.50.170:FF:000033">
    <property type="entry name" value="Trifunctional purine biosynthetic protein adenosine-3"/>
    <property type="match status" value="1"/>
</dbReference>
<keyword evidence="6 13" id="KW-0479">Metal-binding</keyword>
<keyword evidence="4 13" id="KW-0436">Ligase</keyword>
<comment type="catalytic activity">
    <reaction evidence="13">
        <text>N(1)-(5-phospho-beta-D-ribosyl)glycinamide + (6R)-10-formyltetrahydrofolate = N(2)-formyl-N(1)-(5-phospho-beta-D-ribosyl)glycinamide + (6S)-5,6,7,8-tetrahydrofolate + H(+)</text>
        <dbReference type="Rhea" id="RHEA:15053"/>
        <dbReference type="ChEBI" id="CHEBI:15378"/>
        <dbReference type="ChEBI" id="CHEBI:57453"/>
        <dbReference type="ChEBI" id="CHEBI:143788"/>
        <dbReference type="ChEBI" id="CHEBI:147286"/>
        <dbReference type="ChEBI" id="CHEBI:195366"/>
        <dbReference type="EC" id="2.1.2.2"/>
    </reaction>
</comment>
<dbReference type="CDD" id="cd02196">
    <property type="entry name" value="PurM"/>
    <property type="match status" value="1"/>
</dbReference>
<keyword evidence="16" id="KW-1185">Reference proteome</keyword>
<dbReference type="PROSITE" id="PS00184">
    <property type="entry name" value="GARS"/>
    <property type="match status" value="1"/>
</dbReference>
<evidence type="ECO:0000256" key="4">
    <source>
        <dbReference type="ARBA" id="ARBA00022598"/>
    </source>
</evidence>
<feature type="domain" description="ATP-grasp" evidence="14">
    <location>
        <begin position="119"/>
        <end position="325"/>
    </location>
</feature>
<dbReference type="EC" id="2.1.2.2" evidence="13"/>
<dbReference type="CTD" id="8586918"/>
<dbReference type="InterPro" id="IPR011761">
    <property type="entry name" value="ATP-grasp"/>
</dbReference>
<dbReference type="HOGENOM" id="CLU_005361_0_2_1"/>
<dbReference type="CDD" id="cd08645">
    <property type="entry name" value="FMT_core_GART"/>
    <property type="match status" value="1"/>
</dbReference>
<dbReference type="InterPro" id="IPR011054">
    <property type="entry name" value="Rudment_hybrid_motif"/>
</dbReference>
<comment type="pathway">
    <text evidence="1 13">Purine metabolism; IMP biosynthesis via de novo pathway; 5-amino-1-(5-phospho-D-ribosyl)imidazole from N(2)-formyl-N(1)-(5-phospho-D-ribosyl)glycinamide: step 2/2.</text>
</comment>
<dbReference type="SUPFAM" id="SSF52440">
    <property type="entry name" value="PreATP-grasp domain"/>
    <property type="match status" value="1"/>
</dbReference>
<dbReference type="PANTHER" id="PTHR10520">
    <property type="entry name" value="TRIFUNCTIONAL PURINE BIOSYNTHETIC PROTEIN ADENOSINE-3-RELATED"/>
    <property type="match status" value="1"/>
</dbReference>
<comment type="similarity">
    <text evidence="13">In the C-terminal section; belongs to the GART family.</text>
</comment>